<evidence type="ECO:0000256" key="5">
    <source>
        <dbReference type="ARBA" id="ARBA00023136"/>
    </source>
</evidence>
<reference evidence="11 12" key="1">
    <citation type="submission" date="2018-08" db="EMBL/GenBank/DDBJ databases">
        <authorList>
            <person name="Laetsch R D."/>
            <person name="Stevens L."/>
            <person name="Kumar S."/>
            <person name="Blaxter L. M."/>
        </authorList>
    </citation>
    <scope>NUCLEOTIDE SEQUENCE [LARGE SCALE GENOMIC DNA]</scope>
</reference>
<evidence type="ECO:0000313" key="12">
    <source>
        <dbReference type="Proteomes" id="UP000277928"/>
    </source>
</evidence>
<dbReference type="GO" id="GO:0005765">
    <property type="term" value="C:lysosomal membrane"/>
    <property type="evidence" value="ECO:0007669"/>
    <property type="project" value="TreeGrafter"/>
</dbReference>
<dbReference type="OrthoDB" id="6232933at2759"/>
<dbReference type="AlphaFoldDB" id="A0A3P6UAS4"/>
<dbReference type="STRING" id="42156.A0A3P6UAS4"/>
<evidence type="ECO:0000256" key="4">
    <source>
        <dbReference type="ARBA" id="ARBA00022989"/>
    </source>
</evidence>
<organism evidence="11 12">
    <name type="scientific">Litomosoides sigmodontis</name>
    <name type="common">Filarial nematode worm</name>
    <dbReference type="NCBI Taxonomy" id="42156"/>
    <lineage>
        <taxon>Eukaryota</taxon>
        <taxon>Metazoa</taxon>
        <taxon>Ecdysozoa</taxon>
        <taxon>Nematoda</taxon>
        <taxon>Chromadorea</taxon>
        <taxon>Rhabditida</taxon>
        <taxon>Spirurina</taxon>
        <taxon>Spiruromorpha</taxon>
        <taxon>Filarioidea</taxon>
        <taxon>Onchocercidae</taxon>
        <taxon>Litomosoides</taxon>
    </lineage>
</organism>
<proteinExistence type="inferred from homology"/>
<protein>
    <recommendedName>
        <fullName evidence="10">Lysosome-associated membrane glycoprotein 2-like transmembrane domain-containing protein</fullName>
    </recommendedName>
</protein>
<feature type="transmembrane region" description="Helical" evidence="8">
    <location>
        <begin position="196"/>
        <end position="218"/>
    </location>
</feature>
<comment type="subcellular location">
    <subcellularLocation>
        <location evidence="1">Cell membrane</location>
        <topology evidence="1">Single-pass type I membrane protein</topology>
    </subcellularLocation>
    <subcellularLocation>
        <location evidence="7">Membrane</location>
        <topology evidence="7">Single-pass type I membrane protein</topology>
    </subcellularLocation>
</comment>
<dbReference type="Gene3D" id="2.40.160.110">
    <property type="match status" value="1"/>
</dbReference>
<name>A0A3P6UAS4_LITSI</name>
<evidence type="ECO:0000256" key="8">
    <source>
        <dbReference type="SAM" id="Phobius"/>
    </source>
</evidence>
<keyword evidence="12" id="KW-1185">Reference proteome</keyword>
<evidence type="ECO:0000256" key="9">
    <source>
        <dbReference type="SAM" id="SignalP"/>
    </source>
</evidence>
<dbReference type="InterPro" id="IPR048524">
    <property type="entry name" value="Lamp2-like_TM"/>
</dbReference>
<feature type="domain" description="Lysosome-associated membrane glycoprotein 2-like transmembrane" evidence="10">
    <location>
        <begin position="197"/>
        <end position="228"/>
    </location>
</feature>
<evidence type="ECO:0000259" key="10">
    <source>
        <dbReference type="Pfam" id="PF21222"/>
    </source>
</evidence>
<evidence type="ECO:0000256" key="7">
    <source>
        <dbReference type="PROSITE-ProRule" id="PRU00740"/>
    </source>
</evidence>
<dbReference type="InterPro" id="IPR002000">
    <property type="entry name" value="Lysosome-assoc_membr_glycop"/>
</dbReference>
<keyword evidence="4 8" id="KW-1133">Transmembrane helix</keyword>
<sequence>MTMSTAPMFFFIFFVLYAPFVKCDHYFVTDVDKNTCIILDSNITGVLHYTKSDNSTEQLKFNISGRASGSCKGTQNIRISFDSSVGLKNSTLTIYFKKREDSFQISNFTLEVNFEQKLNATGAHHMYLMDEHAEHDVSSSGSEAYKCSEAIFSFREGSTINLRNIRIIAYAHLNSTEFSKNQEYGICQLDIHTSDLVPIVVGICLAALVIIVLIAYLVGRARAKRQGYASV</sequence>
<dbReference type="Pfam" id="PF21222">
    <property type="entry name" value="Lamp2_2nd"/>
    <property type="match status" value="1"/>
</dbReference>
<comment type="caution">
    <text evidence="7">Lacks conserved residue(s) required for the propagation of feature annotation.</text>
</comment>
<keyword evidence="5 7" id="KW-0472">Membrane</keyword>
<dbReference type="GO" id="GO:0005886">
    <property type="term" value="C:plasma membrane"/>
    <property type="evidence" value="ECO:0007669"/>
    <property type="project" value="TreeGrafter"/>
</dbReference>
<keyword evidence="6" id="KW-0325">Glycoprotein</keyword>
<dbReference type="PROSITE" id="PS51407">
    <property type="entry name" value="LAMP_3"/>
    <property type="match status" value="1"/>
</dbReference>
<accession>A0A3P6UAS4</accession>
<keyword evidence="2 7" id="KW-0812">Transmembrane</keyword>
<dbReference type="GO" id="GO:0072594">
    <property type="term" value="P:establishment of protein localization to organelle"/>
    <property type="evidence" value="ECO:0007669"/>
    <property type="project" value="TreeGrafter"/>
</dbReference>
<feature type="signal peptide" evidence="9">
    <location>
        <begin position="1"/>
        <end position="23"/>
    </location>
</feature>
<comment type="similarity">
    <text evidence="7">Belongs to the LAMP family.</text>
</comment>
<keyword evidence="3 9" id="KW-0732">Signal</keyword>
<dbReference type="PANTHER" id="PTHR11506">
    <property type="entry name" value="LYSOSOME-ASSOCIATED MEMBRANE GLYCOPROTEIN"/>
    <property type="match status" value="1"/>
</dbReference>
<feature type="chain" id="PRO_5018162876" description="Lysosome-associated membrane glycoprotein 2-like transmembrane domain-containing protein" evidence="9">
    <location>
        <begin position="24"/>
        <end position="231"/>
    </location>
</feature>
<evidence type="ECO:0000313" key="11">
    <source>
        <dbReference type="EMBL" id="VDK75464.1"/>
    </source>
</evidence>
<evidence type="ECO:0000256" key="6">
    <source>
        <dbReference type="ARBA" id="ARBA00023180"/>
    </source>
</evidence>
<evidence type="ECO:0000256" key="1">
    <source>
        <dbReference type="ARBA" id="ARBA00004251"/>
    </source>
</evidence>
<gene>
    <name evidence="11" type="ORF">NLS_LOCUS2923</name>
</gene>
<dbReference type="GO" id="GO:0031902">
    <property type="term" value="C:late endosome membrane"/>
    <property type="evidence" value="ECO:0007669"/>
    <property type="project" value="TreeGrafter"/>
</dbReference>
<evidence type="ECO:0000256" key="3">
    <source>
        <dbReference type="ARBA" id="ARBA00022729"/>
    </source>
</evidence>
<dbReference type="OMA" id="CYLDART"/>
<evidence type="ECO:0000256" key="2">
    <source>
        <dbReference type="ARBA" id="ARBA00022692"/>
    </source>
</evidence>
<dbReference type="EMBL" id="UYRX01000145">
    <property type="protein sequence ID" value="VDK75464.1"/>
    <property type="molecule type" value="Genomic_DNA"/>
</dbReference>
<dbReference type="Proteomes" id="UP000277928">
    <property type="component" value="Unassembled WGS sequence"/>
</dbReference>
<dbReference type="PANTHER" id="PTHR11506:SF35">
    <property type="entry name" value="LYSOSOME-ASSOCIATED MEMBRANE GLYCOPROTEIN 5"/>
    <property type="match status" value="1"/>
</dbReference>